<dbReference type="GO" id="GO:0003841">
    <property type="term" value="F:1-acylglycerol-3-phosphate O-acyltransferase activity"/>
    <property type="evidence" value="ECO:0007669"/>
    <property type="project" value="UniProtKB-UniRule"/>
</dbReference>
<evidence type="ECO:0000256" key="2">
    <source>
        <dbReference type="ARBA" id="ARBA00022679"/>
    </source>
</evidence>
<dbReference type="GO" id="GO:0016020">
    <property type="term" value="C:membrane"/>
    <property type="evidence" value="ECO:0007669"/>
    <property type="project" value="InterPro"/>
</dbReference>
<dbReference type="NCBIfam" id="TIGR00530">
    <property type="entry name" value="AGP_acyltrn"/>
    <property type="match status" value="1"/>
</dbReference>
<dbReference type="AlphaFoldDB" id="A0A0A6VCS8"/>
<dbReference type="OrthoDB" id="9803035at2"/>
<organism evidence="6 7">
    <name type="scientific">Heyndrickxia ginsengihumi</name>
    <dbReference type="NCBI Taxonomy" id="363870"/>
    <lineage>
        <taxon>Bacteria</taxon>
        <taxon>Bacillati</taxon>
        <taxon>Bacillota</taxon>
        <taxon>Bacilli</taxon>
        <taxon>Bacillales</taxon>
        <taxon>Bacillaceae</taxon>
        <taxon>Heyndrickxia</taxon>
    </lineage>
</organism>
<dbReference type="STRING" id="363870.NG54_09770"/>
<keyword evidence="4" id="KW-0443">Lipid metabolism</keyword>
<dbReference type="InterPro" id="IPR002123">
    <property type="entry name" value="Plipid/glycerol_acylTrfase"/>
</dbReference>
<gene>
    <name evidence="6" type="ORF">NG54_09770</name>
</gene>
<dbReference type="EMBL" id="JRUN01000025">
    <property type="protein sequence ID" value="KHD85381.1"/>
    <property type="molecule type" value="Genomic_DNA"/>
</dbReference>
<sequence length="195" mass="22345">MYRFGYHVVHIFLLLVGGKLKVENKHKISAAPFVVVCTHRTWLDIIFLALAIWPHQVYYMAKQELFTTKFLGWLITKLHAFPVNRENPGPSSLKTPLKLLKAGKIVGIFPSGTRFGEHTSLKRGAVTIALKANVPIVPAIYEGPKSFKELLKRKRKLIRFGDPIILEDGQRATKEMIEEKMIQLQQTFDHLKQMK</sequence>
<dbReference type="InterPro" id="IPR004552">
    <property type="entry name" value="AGP_acyltrans"/>
</dbReference>
<dbReference type="SMART" id="SM00563">
    <property type="entry name" value="PlsC"/>
    <property type="match status" value="1"/>
</dbReference>
<evidence type="ECO:0000256" key="3">
    <source>
        <dbReference type="ARBA" id="ARBA00023315"/>
    </source>
</evidence>
<evidence type="ECO:0000313" key="7">
    <source>
        <dbReference type="Proteomes" id="UP000030588"/>
    </source>
</evidence>
<keyword evidence="4" id="KW-0444">Lipid biosynthesis</keyword>
<dbReference type="GO" id="GO:0006654">
    <property type="term" value="P:phosphatidic acid biosynthetic process"/>
    <property type="evidence" value="ECO:0007669"/>
    <property type="project" value="TreeGrafter"/>
</dbReference>
<keyword evidence="3 4" id="KW-0012">Acyltransferase</keyword>
<dbReference type="SUPFAM" id="SSF69593">
    <property type="entry name" value="Glycerol-3-phosphate (1)-acyltransferase"/>
    <property type="match status" value="1"/>
</dbReference>
<comment type="catalytic activity">
    <reaction evidence="4">
        <text>a 1-acyl-sn-glycero-3-phosphate + an acyl-CoA = a 1,2-diacyl-sn-glycero-3-phosphate + CoA</text>
        <dbReference type="Rhea" id="RHEA:19709"/>
        <dbReference type="ChEBI" id="CHEBI:57287"/>
        <dbReference type="ChEBI" id="CHEBI:57970"/>
        <dbReference type="ChEBI" id="CHEBI:58342"/>
        <dbReference type="ChEBI" id="CHEBI:58608"/>
        <dbReference type="EC" id="2.3.1.51"/>
    </reaction>
</comment>
<evidence type="ECO:0000256" key="4">
    <source>
        <dbReference type="RuleBase" id="RU361267"/>
    </source>
</evidence>
<dbReference type="CDD" id="cd07989">
    <property type="entry name" value="LPLAT_AGPAT-like"/>
    <property type="match status" value="1"/>
</dbReference>
<proteinExistence type="inferred from homology"/>
<keyword evidence="4" id="KW-0594">Phospholipid biosynthesis</keyword>
<dbReference type="EC" id="2.3.1.51" evidence="4"/>
<reference evidence="6 7" key="1">
    <citation type="submission" date="2014-10" db="EMBL/GenBank/DDBJ databases">
        <title>Draft genome of phytase producing Bacillus ginsengihumi strain M2.11.</title>
        <authorList>
            <person name="Toymentseva A."/>
            <person name="Boulygina E.A."/>
            <person name="Kazakov S.V."/>
            <person name="Kayumov I."/>
            <person name="Suleimanova A.D."/>
            <person name="Mardanova A.M."/>
            <person name="Maria S.N."/>
            <person name="Sergey M.Y."/>
            <person name="Sharipova M.R."/>
        </authorList>
    </citation>
    <scope>NUCLEOTIDE SEQUENCE [LARGE SCALE GENOMIC DNA]</scope>
    <source>
        <strain evidence="6 7">M2.11</strain>
    </source>
</reference>
<accession>A0A0A6VCS8</accession>
<comment type="similarity">
    <text evidence="1 4">Belongs to the 1-acyl-sn-glycerol-3-phosphate acyltransferase family.</text>
</comment>
<dbReference type="PANTHER" id="PTHR10434">
    <property type="entry name" value="1-ACYL-SN-GLYCEROL-3-PHOSPHATE ACYLTRANSFERASE"/>
    <property type="match status" value="1"/>
</dbReference>
<feature type="domain" description="Phospholipid/glycerol acyltransferase" evidence="5">
    <location>
        <begin position="33"/>
        <end position="144"/>
    </location>
</feature>
<protein>
    <recommendedName>
        <fullName evidence="4">1-acyl-sn-glycerol-3-phosphate acyltransferase</fullName>
        <ecNumber evidence="4">2.3.1.51</ecNumber>
    </recommendedName>
</protein>
<keyword evidence="4" id="KW-1208">Phospholipid metabolism</keyword>
<evidence type="ECO:0000313" key="6">
    <source>
        <dbReference type="EMBL" id="KHD85381.1"/>
    </source>
</evidence>
<dbReference type="RefSeq" id="WP_035354652.1">
    <property type="nucleotide sequence ID" value="NZ_JRUN01000025.1"/>
</dbReference>
<comment type="domain">
    <text evidence="4">The HXXXXD motif is essential for acyltransferase activity and may constitute the binding site for the phosphate moiety of the glycerol-3-phosphate.</text>
</comment>
<dbReference type="Proteomes" id="UP000030588">
    <property type="component" value="Unassembled WGS sequence"/>
</dbReference>
<evidence type="ECO:0000256" key="1">
    <source>
        <dbReference type="ARBA" id="ARBA00008655"/>
    </source>
</evidence>
<evidence type="ECO:0000259" key="5">
    <source>
        <dbReference type="SMART" id="SM00563"/>
    </source>
</evidence>
<keyword evidence="2 4" id="KW-0808">Transferase</keyword>
<dbReference type="PANTHER" id="PTHR10434:SF40">
    <property type="entry name" value="1-ACYL-SN-GLYCEROL-3-PHOSPHATE ACYLTRANSFERASE"/>
    <property type="match status" value="1"/>
</dbReference>
<dbReference type="Pfam" id="PF01553">
    <property type="entry name" value="Acyltransferase"/>
    <property type="match status" value="1"/>
</dbReference>
<name>A0A0A6VCS8_9BACI</name>
<comment type="caution">
    <text evidence="6">The sequence shown here is derived from an EMBL/GenBank/DDBJ whole genome shotgun (WGS) entry which is preliminary data.</text>
</comment>